<feature type="signal peptide" evidence="7">
    <location>
        <begin position="1"/>
        <end position="23"/>
    </location>
</feature>
<keyword evidence="2" id="KW-0396">Initiation factor</keyword>
<evidence type="ECO:0000313" key="9">
    <source>
        <dbReference type="EMBL" id="CDI78914.1"/>
    </source>
</evidence>
<feature type="region of interest" description="Disordered" evidence="6">
    <location>
        <begin position="1362"/>
        <end position="1382"/>
    </location>
</feature>
<keyword evidence="9" id="KW-0251">Elongation factor</keyword>
<dbReference type="OMA" id="QRIGCFQ"/>
<gene>
    <name evidence="9" type="ORF">EAH_00038400</name>
</gene>
<feature type="compositionally biased region" description="Basic and acidic residues" evidence="6">
    <location>
        <begin position="1137"/>
        <end position="1151"/>
    </location>
</feature>
<dbReference type="GO" id="GO:0003743">
    <property type="term" value="F:translation initiation factor activity"/>
    <property type="evidence" value="ECO:0007669"/>
    <property type="project" value="UniProtKB-KW"/>
</dbReference>
<dbReference type="GO" id="GO:0003746">
    <property type="term" value="F:translation elongation factor activity"/>
    <property type="evidence" value="ECO:0007669"/>
    <property type="project" value="UniProtKB-KW"/>
</dbReference>
<dbReference type="GO" id="GO:0005525">
    <property type="term" value="F:GTP binding"/>
    <property type="evidence" value="ECO:0007669"/>
    <property type="project" value="UniProtKB-KW"/>
</dbReference>
<feature type="compositionally biased region" description="Gly residues" evidence="6">
    <location>
        <begin position="398"/>
        <end position="415"/>
    </location>
</feature>
<dbReference type="NCBIfam" id="TIGR00231">
    <property type="entry name" value="small_GTP"/>
    <property type="match status" value="1"/>
</dbReference>
<dbReference type="VEuPathDB" id="ToxoDB:EAH_00038400"/>
<keyword evidence="5" id="KW-0342">GTP-binding</keyword>
<feature type="compositionally biased region" description="Polar residues" evidence="6">
    <location>
        <begin position="791"/>
        <end position="803"/>
    </location>
</feature>
<feature type="compositionally biased region" description="Basic residues" evidence="6">
    <location>
        <begin position="577"/>
        <end position="597"/>
    </location>
</feature>
<dbReference type="InterPro" id="IPR015760">
    <property type="entry name" value="TIF_IF2"/>
</dbReference>
<evidence type="ECO:0000256" key="5">
    <source>
        <dbReference type="ARBA" id="ARBA00023134"/>
    </source>
</evidence>
<keyword evidence="10" id="KW-1185">Reference proteome</keyword>
<evidence type="ECO:0000256" key="2">
    <source>
        <dbReference type="ARBA" id="ARBA00022540"/>
    </source>
</evidence>
<dbReference type="Gene3D" id="3.40.50.300">
    <property type="entry name" value="P-loop containing nucleotide triphosphate hydrolases"/>
    <property type="match status" value="1"/>
</dbReference>
<keyword evidence="3" id="KW-0547">Nucleotide-binding</keyword>
<dbReference type="PRINTS" id="PR00315">
    <property type="entry name" value="ELONGATNFCT"/>
</dbReference>
<protein>
    <submittedName>
        <fullName evidence="9">Elongation factor Tu GTP binding domain-containing protein, putative</fullName>
    </submittedName>
</protein>
<feature type="compositionally biased region" description="Low complexity" evidence="6">
    <location>
        <begin position="1231"/>
        <end position="1241"/>
    </location>
</feature>
<feature type="compositionally biased region" description="Gly residues" evidence="6">
    <location>
        <begin position="996"/>
        <end position="1013"/>
    </location>
</feature>
<dbReference type="PANTHER" id="PTHR43381:SF5">
    <property type="entry name" value="TR-TYPE G DOMAIN-CONTAINING PROTEIN"/>
    <property type="match status" value="1"/>
</dbReference>
<evidence type="ECO:0000256" key="7">
    <source>
        <dbReference type="SAM" id="SignalP"/>
    </source>
</evidence>
<feature type="region of interest" description="Disordered" evidence="6">
    <location>
        <begin position="480"/>
        <end position="533"/>
    </location>
</feature>
<organism evidence="9 10">
    <name type="scientific">Eimeria acervulina</name>
    <name type="common">Coccidian parasite</name>
    <dbReference type="NCBI Taxonomy" id="5801"/>
    <lineage>
        <taxon>Eukaryota</taxon>
        <taxon>Sar</taxon>
        <taxon>Alveolata</taxon>
        <taxon>Apicomplexa</taxon>
        <taxon>Conoidasida</taxon>
        <taxon>Coccidia</taxon>
        <taxon>Eucoccidiorida</taxon>
        <taxon>Eimeriorina</taxon>
        <taxon>Eimeriidae</taxon>
        <taxon>Eimeria</taxon>
    </lineage>
</organism>
<evidence type="ECO:0000313" key="10">
    <source>
        <dbReference type="Proteomes" id="UP000018050"/>
    </source>
</evidence>
<dbReference type="RefSeq" id="XP_013250917.1">
    <property type="nucleotide sequence ID" value="XM_013395463.1"/>
</dbReference>
<dbReference type="Proteomes" id="UP000018050">
    <property type="component" value="Unassembled WGS sequence"/>
</dbReference>
<feature type="region of interest" description="Disordered" evidence="6">
    <location>
        <begin position="391"/>
        <end position="417"/>
    </location>
</feature>
<dbReference type="InterPro" id="IPR000795">
    <property type="entry name" value="T_Tr_GTP-bd_dom"/>
</dbReference>
<dbReference type="GeneID" id="25271910"/>
<evidence type="ECO:0000256" key="4">
    <source>
        <dbReference type="ARBA" id="ARBA00022917"/>
    </source>
</evidence>
<dbReference type="InterPro" id="IPR027417">
    <property type="entry name" value="P-loop_NTPase"/>
</dbReference>
<feature type="region of interest" description="Disordered" evidence="6">
    <location>
        <begin position="1134"/>
        <end position="1155"/>
    </location>
</feature>
<feature type="region of interest" description="Disordered" evidence="6">
    <location>
        <begin position="572"/>
        <end position="661"/>
    </location>
</feature>
<comment type="similarity">
    <text evidence="1">Belongs to the TRAFAC class translation factor GTPase superfamily. Classic translation factor GTPase family. IF-2 subfamily.</text>
</comment>
<feature type="region of interest" description="Disordered" evidence="6">
    <location>
        <begin position="765"/>
        <end position="810"/>
    </location>
</feature>
<dbReference type="EMBL" id="HG670934">
    <property type="protein sequence ID" value="CDI78914.1"/>
    <property type="molecule type" value="Genomic_DNA"/>
</dbReference>
<dbReference type="InterPro" id="IPR023115">
    <property type="entry name" value="TIF_IF2_dom3"/>
</dbReference>
<feature type="region of interest" description="Disordered" evidence="6">
    <location>
        <begin position="317"/>
        <end position="356"/>
    </location>
</feature>
<feature type="region of interest" description="Disordered" evidence="6">
    <location>
        <begin position="1217"/>
        <end position="1281"/>
    </location>
</feature>
<feature type="region of interest" description="Disordered" evidence="6">
    <location>
        <begin position="110"/>
        <end position="207"/>
    </location>
</feature>
<feature type="region of interest" description="Disordered" evidence="6">
    <location>
        <begin position="972"/>
        <end position="1020"/>
    </location>
</feature>
<feature type="chain" id="PRO_5004671282" evidence="7">
    <location>
        <begin position="24"/>
        <end position="1406"/>
    </location>
</feature>
<reference evidence="9" key="1">
    <citation type="submission" date="2013-10" db="EMBL/GenBank/DDBJ databases">
        <title>Genomic analysis of the causative agents of coccidiosis in chickens.</title>
        <authorList>
            <person name="Reid A.J."/>
            <person name="Blake D."/>
            <person name="Billington K."/>
            <person name="Browne H."/>
            <person name="Dunn M."/>
            <person name="Hung S."/>
            <person name="Kawahara F."/>
            <person name="Miranda-Saavedra D."/>
            <person name="Mourier T."/>
            <person name="Nagra H."/>
            <person name="Otto T.D."/>
            <person name="Rawlings N."/>
            <person name="Sanchez A."/>
            <person name="Sanders M."/>
            <person name="Subramaniam C."/>
            <person name="Tay Y."/>
            <person name="Dear P."/>
            <person name="Doerig C."/>
            <person name="Gruber A."/>
            <person name="Parkinson J."/>
            <person name="Shirley M."/>
            <person name="Wan K.L."/>
            <person name="Berriman M."/>
            <person name="Tomley F."/>
            <person name="Pain A."/>
        </authorList>
    </citation>
    <scope>NUCLEOTIDE SEQUENCE</scope>
    <source>
        <strain evidence="9">Houghton</strain>
    </source>
</reference>
<dbReference type="Gene3D" id="2.40.30.10">
    <property type="entry name" value="Translation factors"/>
    <property type="match status" value="1"/>
</dbReference>
<evidence type="ECO:0000256" key="6">
    <source>
        <dbReference type="SAM" id="MobiDB-lite"/>
    </source>
</evidence>
<dbReference type="PROSITE" id="PS51722">
    <property type="entry name" value="G_TR_2"/>
    <property type="match status" value="1"/>
</dbReference>
<feature type="region of interest" description="Disordered" evidence="6">
    <location>
        <begin position="232"/>
        <end position="275"/>
    </location>
</feature>
<dbReference type="InterPro" id="IPR036925">
    <property type="entry name" value="TIF_IF2_dom3_sf"/>
</dbReference>
<evidence type="ECO:0000256" key="1">
    <source>
        <dbReference type="ARBA" id="ARBA00007733"/>
    </source>
</evidence>
<feature type="compositionally biased region" description="Gly residues" evidence="6">
    <location>
        <begin position="1087"/>
        <end position="1097"/>
    </location>
</feature>
<dbReference type="GO" id="GO:0005737">
    <property type="term" value="C:cytoplasm"/>
    <property type="evidence" value="ECO:0007669"/>
    <property type="project" value="TreeGrafter"/>
</dbReference>
<feature type="compositionally biased region" description="Basic and acidic residues" evidence="6">
    <location>
        <begin position="774"/>
        <end position="787"/>
    </location>
</feature>
<evidence type="ECO:0000259" key="8">
    <source>
        <dbReference type="PROSITE" id="PS51722"/>
    </source>
</evidence>
<reference evidence="9" key="2">
    <citation type="submission" date="2013-10" db="EMBL/GenBank/DDBJ databases">
        <authorList>
            <person name="Aslett M."/>
        </authorList>
    </citation>
    <scope>NUCLEOTIDE SEQUENCE</scope>
    <source>
        <strain evidence="9">Houghton</strain>
    </source>
</reference>
<feature type="region of interest" description="Disordered" evidence="6">
    <location>
        <begin position="1079"/>
        <end position="1102"/>
    </location>
</feature>
<dbReference type="OrthoDB" id="349133at2759"/>
<feature type="compositionally biased region" description="Acidic residues" evidence="6">
    <location>
        <begin position="608"/>
        <end position="621"/>
    </location>
</feature>
<name>U6GJX5_EIMAC</name>
<dbReference type="SUPFAM" id="SSF52156">
    <property type="entry name" value="Initiation factor IF2/eIF5b, domain 3"/>
    <property type="match status" value="1"/>
</dbReference>
<dbReference type="Gene3D" id="3.40.50.10050">
    <property type="entry name" value="Translation initiation factor IF- 2, domain 3"/>
    <property type="match status" value="1"/>
</dbReference>
<dbReference type="Pfam" id="PF11987">
    <property type="entry name" value="IF-2"/>
    <property type="match status" value="1"/>
</dbReference>
<dbReference type="Pfam" id="PF00009">
    <property type="entry name" value="GTP_EFTU"/>
    <property type="match status" value="1"/>
</dbReference>
<evidence type="ECO:0000256" key="3">
    <source>
        <dbReference type="ARBA" id="ARBA00022741"/>
    </source>
</evidence>
<feature type="domain" description="Tr-type G" evidence="8">
    <location>
        <begin position="735"/>
        <end position="1040"/>
    </location>
</feature>
<feature type="compositionally biased region" description="Low complexity" evidence="6">
    <location>
        <begin position="340"/>
        <end position="349"/>
    </location>
</feature>
<dbReference type="SUPFAM" id="SSF52540">
    <property type="entry name" value="P-loop containing nucleoside triphosphate hydrolases"/>
    <property type="match status" value="1"/>
</dbReference>
<sequence>MKGAPRLPHIFILCLFTLPSVLGAPCIIRHQKGGPPGAPFPLYPSGGPPGSPRWVRSCKRLSFLHRTVLEAPVNPPLSATWGPPLSSGGPLLGSGGPLVASGAPLLASGGPLLGPGGPHSSSIYERGTQKPVDFKGPLNRPALKREGPRLGGPHTYKNNSSQTPYEKKRSWGPQPRASREGPPGAPGAPGALGPPGAPTRRGAPIRQGPPREIAAAVRPHPQGAPSFERIQEAPQTAKGAPSAFFSPQRGAPHGVLGPPASSFNRDWPPAAAAAAEAAAEPAAAAAKRRAAGAPSPSAATAAATAASSFPQIRGRYPLVSSLPGRPRPPEEEVRAPIGDPSGEPLGAPLGAPPAKPLRSVQQLQEGLIVSAACIRVWARCALLQLQLPPSSEVRGPRGALGGPPGGPPGTDGGPRGAPMGFLHVSGLRRKGMALPPAELRGIDLTTMLTVGASCTVELLKAPSAATLNRWQLALHLAETEQGAPRGAPQEAPRGPRLGAPRGLPLEVYKGKREESGEEAFGGAPGGPPKGTFGVDALTEEEYLLEEGAPLEGDSHQGPFEGTGEEGGVVVIEGLGGSRRRQRPTVRGPKGPRSRRGPPTRCGARERDREEEEGLLSEDTPGEDLASLDIFRDASLPLQPHDRTNHSKHKGPPQLLQQDTPTAAAAAAAVAAAEAEGTAASAAAAAAAGAPSSQAVSLRAPRVSPGAAVRVRVLPAVKGKGAPKRGPPPPPEVLQPRPAVITLLGHVDHGKTTLLAALKLISQQQETLQQGAPTHARDPKGAPKRSREGAPLSTSKGGAPSTSAGGALSRSKGGAPFIVKEAGGITQRIGCFQVLLPASVAASVPSLTFLDTPGHGAFSSMRLRAAQAADVVLLVVAANEGVQQETKHSIRACKELGLPVVVVITKTDLVGAPGGPPGGPPRGAPLTGSDFLGGVEGSKILSELAAEGLLTEPLGGPVQVVAVHAKGYLEALRGPQGPPDAPLGAPGGAPGRSVEGSPGGAPGEAPGGAPEGAPGGPPEEVYGMQQLLECIALQAEEMGLEASSDTPGKGVVLETSCSKTAGGSAVVLIKEGTIKVRSLRQAESVRGGPQGGPQGGPRGAPEPPLLAAAVSQAAEVLGFDANNLPPLGEEIRVVGSEEEAKREREQRLRDSSDADAAAAAAAARQRALAALEKDDSLEETILPVTVRAGSQGPAAALAAALEGLSAYRTTTGGPWKLYPSELLSSEGPPRASPLGAPHSGAPPSGGPHSGGPPQREHLGGDSGSGLGEETGEVEGDTSMKQQQRELRRVMVVKAAAGECSTQDVLSSLNKDKEGGVLVAFATKITKDIKRAAETAGVQLVCCDVIYDALHAVQQRLLSPQLFEAPGAPSGGPPGAPSTQGGPCGAQATVKQLFPLSNGFVWVEACKF</sequence>
<dbReference type="InterPro" id="IPR005225">
    <property type="entry name" value="Small_GTP-bd"/>
</dbReference>
<keyword evidence="4" id="KW-0648">Protein biosynthesis</keyword>
<dbReference type="GO" id="GO:0003924">
    <property type="term" value="F:GTPase activity"/>
    <property type="evidence" value="ECO:0007669"/>
    <property type="project" value="InterPro"/>
</dbReference>
<keyword evidence="7" id="KW-0732">Signal</keyword>
<proteinExistence type="inferred from homology"/>
<accession>U6GJX5</accession>
<dbReference type="PANTHER" id="PTHR43381">
    <property type="entry name" value="TRANSLATION INITIATION FACTOR IF-2-RELATED"/>
    <property type="match status" value="1"/>
</dbReference>